<feature type="region of interest" description="Disordered" evidence="2">
    <location>
        <begin position="85"/>
        <end position="217"/>
    </location>
</feature>
<organism evidence="4 5">
    <name type="scientific">Trichoglossum hirsutum</name>
    <dbReference type="NCBI Taxonomy" id="265104"/>
    <lineage>
        <taxon>Eukaryota</taxon>
        <taxon>Fungi</taxon>
        <taxon>Dikarya</taxon>
        <taxon>Ascomycota</taxon>
        <taxon>Pezizomycotina</taxon>
        <taxon>Geoglossomycetes</taxon>
        <taxon>Geoglossales</taxon>
        <taxon>Geoglossaceae</taxon>
        <taxon>Trichoglossum</taxon>
    </lineage>
</organism>
<feature type="compositionally biased region" description="Low complexity" evidence="2">
    <location>
        <begin position="280"/>
        <end position="296"/>
    </location>
</feature>
<dbReference type="CDD" id="cd00067">
    <property type="entry name" value="GAL4"/>
    <property type="match status" value="1"/>
</dbReference>
<dbReference type="AlphaFoldDB" id="A0A9P8LA63"/>
<dbReference type="PROSITE" id="PS50048">
    <property type="entry name" value="ZN2_CY6_FUNGAL_2"/>
    <property type="match status" value="1"/>
</dbReference>
<dbReference type="Proteomes" id="UP000750711">
    <property type="component" value="Unassembled WGS sequence"/>
</dbReference>
<dbReference type="PROSITE" id="PS00463">
    <property type="entry name" value="ZN2_CY6_FUNGAL_1"/>
    <property type="match status" value="1"/>
</dbReference>
<keyword evidence="5" id="KW-1185">Reference proteome</keyword>
<dbReference type="EMBL" id="JAGHQM010000847">
    <property type="protein sequence ID" value="KAH0558433.1"/>
    <property type="molecule type" value="Genomic_DNA"/>
</dbReference>
<feature type="compositionally biased region" description="Pro residues" evidence="2">
    <location>
        <begin position="300"/>
        <end position="312"/>
    </location>
</feature>
<feature type="compositionally biased region" description="Polar residues" evidence="2">
    <location>
        <begin position="256"/>
        <end position="276"/>
    </location>
</feature>
<comment type="caution">
    <text evidence="4">The sequence shown here is derived from an EMBL/GenBank/DDBJ whole genome shotgun (WGS) entry which is preliminary data.</text>
</comment>
<evidence type="ECO:0000256" key="1">
    <source>
        <dbReference type="ARBA" id="ARBA00023242"/>
    </source>
</evidence>
<feature type="region of interest" description="Disordered" evidence="2">
    <location>
        <begin position="250"/>
        <end position="334"/>
    </location>
</feature>
<evidence type="ECO:0000313" key="4">
    <source>
        <dbReference type="EMBL" id="KAH0558433.1"/>
    </source>
</evidence>
<evidence type="ECO:0000256" key="2">
    <source>
        <dbReference type="SAM" id="MobiDB-lite"/>
    </source>
</evidence>
<reference evidence="4" key="1">
    <citation type="submission" date="2021-03" db="EMBL/GenBank/DDBJ databases">
        <title>Comparative genomics and phylogenomic investigation of the class Geoglossomycetes provide insights into ecological specialization and systematics.</title>
        <authorList>
            <person name="Melie T."/>
            <person name="Pirro S."/>
            <person name="Miller A.N."/>
            <person name="Quandt A."/>
        </authorList>
    </citation>
    <scope>NUCLEOTIDE SEQUENCE</scope>
    <source>
        <strain evidence="4">CAQ_001_2017</strain>
    </source>
</reference>
<dbReference type="GO" id="GO:0000981">
    <property type="term" value="F:DNA-binding transcription factor activity, RNA polymerase II-specific"/>
    <property type="evidence" value="ECO:0007669"/>
    <property type="project" value="InterPro"/>
</dbReference>
<feature type="compositionally biased region" description="Polar residues" evidence="2">
    <location>
        <begin position="315"/>
        <end position="329"/>
    </location>
</feature>
<feature type="compositionally biased region" description="Low complexity" evidence="2">
    <location>
        <begin position="10"/>
        <end position="32"/>
    </location>
</feature>
<dbReference type="InterPro" id="IPR036864">
    <property type="entry name" value="Zn2-C6_fun-type_DNA-bd_sf"/>
</dbReference>
<sequence length="366" mass="38729">MATAAAVSQAAFDNAGSSSSASASASASAPASAQPPTQSVHRRVYQACIPCRRRKVRCDLGSVDNPHDPPCVRCRRESKDCYFSATRRKRKPTDDGEGEYEGGVDEYEIRNGRKRLRGSSDDTSPARAGGQPSVSSYPLAPPPTYTAPLSANLPQQPLTPGGSISRSQPLRRPATDTQSPITPQQSQKNSLSHSHSYPSATSVKRSTSAEEGEEDHLTNPTAEALLHTEMYNGHDALNLLFEAAGQSGDIGHRRVGSQSSTSPPQAAVGTSGSYSASPVGGSDPRPTGTTPGTSSRAMLPPRPAAPRDPPIDPALTNSDGTLTQAQGSEDTVDRNDGLQNALRAWSNFRFVKAGWFTAREAVSYIE</sequence>
<proteinExistence type="predicted"/>
<dbReference type="Gene3D" id="4.10.240.10">
    <property type="entry name" value="Zn(2)-C6 fungal-type DNA-binding domain"/>
    <property type="match status" value="1"/>
</dbReference>
<feature type="domain" description="Zn(2)-C6 fungal-type" evidence="3">
    <location>
        <begin position="47"/>
        <end position="83"/>
    </location>
</feature>
<gene>
    <name evidence="4" type="ORF">GP486_004912</name>
</gene>
<dbReference type="GO" id="GO:0045944">
    <property type="term" value="P:positive regulation of transcription by RNA polymerase II"/>
    <property type="evidence" value="ECO:0007669"/>
    <property type="project" value="TreeGrafter"/>
</dbReference>
<feature type="compositionally biased region" description="Polar residues" evidence="2">
    <location>
        <begin position="175"/>
        <end position="206"/>
    </location>
</feature>
<feature type="compositionally biased region" description="Acidic residues" evidence="2">
    <location>
        <begin position="95"/>
        <end position="106"/>
    </location>
</feature>
<dbReference type="GO" id="GO:0008270">
    <property type="term" value="F:zinc ion binding"/>
    <property type="evidence" value="ECO:0007669"/>
    <property type="project" value="InterPro"/>
</dbReference>
<dbReference type="SUPFAM" id="SSF57701">
    <property type="entry name" value="Zn2/Cys6 DNA-binding domain"/>
    <property type="match status" value="1"/>
</dbReference>
<evidence type="ECO:0000313" key="5">
    <source>
        <dbReference type="Proteomes" id="UP000750711"/>
    </source>
</evidence>
<dbReference type="PANTHER" id="PTHR31644">
    <property type="entry name" value="TRANSCRIPTIONAL ACTIVATOR ARO80-RELATED"/>
    <property type="match status" value="1"/>
</dbReference>
<dbReference type="InterPro" id="IPR052780">
    <property type="entry name" value="AAA_Catabolism_Regulators"/>
</dbReference>
<keyword evidence="1" id="KW-0539">Nucleus</keyword>
<dbReference type="PANTHER" id="PTHR31644:SF2">
    <property type="entry name" value="TRANSCRIPTIONAL ACTIVATOR ARO80-RELATED"/>
    <property type="match status" value="1"/>
</dbReference>
<feature type="compositionally biased region" description="Polar residues" evidence="2">
    <location>
        <begin position="152"/>
        <end position="168"/>
    </location>
</feature>
<protein>
    <recommendedName>
        <fullName evidence="3">Zn(2)-C6 fungal-type domain-containing protein</fullName>
    </recommendedName>
</protein>
<dbReference type="InterPro" id="IPR001138">
    <property type="entry name" value="Zn2Cys6_DnaBD"/>
</dbReference>
<dbReference type="GO" id="GO:0005634">
    <property type="term" value="C:nucleus"/>
    <property type="evidence" value="ECO:0007669"/>
    <property type="project" value="TreeGrafter"/>
</dbReference>
<dbReference type="Pfam" id="PF00172">
    <property type="entry name" value="Zn_clus"/>
    <property type="match status" value="1"/>
</dbReference>
<feature type="region of interest" description="Disordered" evidence="2">
    <location>
        <begin position="1"/>
        <end position="42"/>
    </location>
</feature>
<dbReference type="FunFam" id="4.10.240.10:FF:000012">
    <property type="entry name" value="C6 transcription factor"/>
    <property type="match status" value="1"/>
</dbReference>
<dbReference type="SMART" id="SM00066">
    <property type="entry name" value="GAL4"/>
    <property type="match status" value="1"/>
</dbReference>
<name>A0A9P8LA63_9PEZI</name>
<evidence type="ECO:0000259" key="3">
    <source>
        <dbReference type="PROSITE" id="PS50048"/>
    </source>
</evidence>
<accession>A0A9P8LA63</accession>
<dbReference type="GO" id="GO:0009074">
    <property type="term" value="P:aromatic amino acid family catabolic process"/>
    <property type="evidence" value="ECO:0007669"/>
    <property type="project" value="TreeGrafter"/>
</dbReference>